<accession>A0AAP4A5L2</accession>
<protein>
    <recommendedName>
        <fullName evidence="5">Bacteriocin</fullName>
    </recommendedName>
</protein>
<keyword evidence="2" id="KW-0732">Signal</keyword>
<feature type="compositionally biased region" description="Polar residues" evidence="1">
    <location>
        <begin position="86"/>
        <end position="101"/>
    </location>
</feature>
<dbReference type="AlphaFoldDB" id="A0AAP4A5L2"/>
<evidence type="ECO:0000256" key="1">
    <source>
        <dbReference type="SAM" id="MobiDB-lite"/>
    </source>
</evidence>
<proteinExistence type="predicted"/>
<feature type="chain" id="PRO_5042821788" description="Bacteriocin" evidence="2">
    <location>
        <begin position="24"/>
        <end position="123"/>
    </location>
</feature>
<sequence>MIKKSIILGASMVMLSGGILVSAAQGTPVSGASKTTSYHGWVEGSRNSSNCYGATTTVIDSGNEKAYAYVEIVNADGYRIGNGASNTGNTRAHSSTITRTGGRNAYGSVGTSTGSSRTFARLY</sequence>
<dbReference type="RefSeq" id="WP_242366162.1">
    <property type="nucleotide sequence ID" value="NZ_JALCVA010000001.1"/>
</dbReference>
<dbReference type="Proteomes" id="UP001222958">
    <property type="component" value="Unassembled WGS sequence"/>
</dbReference>
<organism evidence="3 4">
    <name type="scientific">Clostridium perfringens</name>
    <dbReference type="NCBI Taxonomy" id="1502"/>
    <lineage>
        <taxon>Bacteria</taxon>
        <taxon>Bacillati</taxon>
        <taxon>Bacillota</taxon>
        <taxon>Clostridia</taxon>
        <taxon>Eubacteriales</taxon>
        <taxon>Clostridiaceae</taxon>
        <taxon>Clostridium</taxon>
    </lineage>
</organism>
<feature type="region of interest" description="Disordered" evidence="1">
    <location>
        <begin position="86"/>
        <end position="115"/>
    </location>
</feature>
<feature type="signal peptide" evidence="2">
    <location>
        <begin position="1"/>
        <end position="23"/>
    </location>
</feature>
<evidence type="ECO:0000313" key="3">
    <source>
        <dbReference type="EMBL" id="MDH2335424.1"/>
    </source>
</evidence>
<evidence type="ECO:0008006" key="5">
    <source>
        <dbReference type="Google" id="ProtNLM"/>
    </source>
</evidence>
<gene>
    <name evidence="3" type="ORF">QDQ28_04385</name>
</gene>
<reference evidence="3" key="1">
    <citation type="submission" date="2023-04" db="EMBL/GenBank/DDBJ databases">
        <title>Epidemiological investigation of Clostridium perfringens isolated from cattle.</title>
        <authorList>
            <person name="Tian R."/>
        </authorList>
    </citation>
    <scope>NUCLEOTIDE SEQUENCE</scope>
    <source>
        <strain evidence="3">ZWCP172</strain>
    </source>
</reference>
<comment type="caution">
    <text evidence="3">The sequence shown here is derived from an EMBL/GenBank/DDBJ whole genome shotgun (WGS) entry which is preliminary data.</text>
</comment>
<evidence type="ECO:0000313" key="4">
    <source>
        <dbReference type="Proteomes" id="UP001222958"/>
    </source>
</evidence>
<dbReference type="EMBL" id="JARVUX010000001">
    <property type="protein sequence ID" value="MDH2335424.1"/>
    <property type="molecule type" value="Genomic_DNA"/>
</dbReference>
<evidence type="ECO:0000256" key="2">
    <source>
        <dbReference type="SAM" id="SignalP"/>
    </source>
</evidence>
<name>A0AAP4A5L2_CLOPF</name>